<dbReference type="PANTHER" id="PTHR33744">
    <property type="entry name" value="CARBOHYDRATE DIACID REGULATOR"/>
    <property type="match status" value="1"/>
</dbReference>
<comment type="similarity">
    <text evidence="1">Belongs to the CdaR family.</text>
</comment>
<accession>A0ABP5KXB4</accession>
<evidence type="ECO:0000259" key="2">
    <source>
        <dbReference type="Pfam" id="PF13556"/>
    </source>
</evidence>
<dbReference type="InterPro" id="IPR041522">
    <property type="entry name" value="CdaR_GGDEF"/>
</dbReference>
<evidence type="ECO:0000259" key="4">
    <source>
        <dbReference type="Pfam" id="PF17853"/>
    </source>
</evidence>
<feature type="domain" description="RsbT co-antagonist protein RsbRD N-terminal" evidence="3">
    <location>
        <begin position="20"/>
        <end position="171"/>
    </location>
</feature>
<name>A0ABP5KXB4_9ACTN</name>
<dbReference type="PANTHER" id="PTHR33744:SF1">
    <property type="entry name" value="DNA-BINDING TRANSCRIPTIONAL ACTIVATOR ADER"/>
    <property type="match status" value="1"/>
</dbReference>
<dbReference type="Pfam" id="PF17853">
    <property type="entry name" value="GGDEF_2"/>
    <property type="match status" value="1"/>
</dbReference>
<dbReference type="InterPro" id="IPR025751">
    <property type="entry name" value="RsbRD_N_dom"/>
</dbReference>
<reference evidence="6" key="1">
    <citation type="journal article" date="2019" name="Int. J. Syst. Evol. Microbiol.">
        <title>The Global Catalogue of Microorganisms (GCM) 10K type strain sequencing project: providing services to taxonomists for standard genome sequencing and annotation.</title>
        <authorList>
            <consortium name="The Broad Institute Genomics Platform"/>
            <consortium name="The Broad Institute Genome Sequencing Center for Infectious Disease"/>
            <person name="Wu L."/>
            <person name="Ma J."/>
        </authorList>
    </citation>
    <scope>NUCLEOTIDE SEQUENCE [LARGE SCALE GENOMIC DNA]</scope>
    <source>
        <strain evidence="6">JCM 16022</strain>
    </source>
</reference>
<dbReference type="Proteomes" id="UP001501771">
    <property type="component" value="Unassembled WGS sequence"/>
</dbReference>
<evidence type="ECO:0000256" key="1">
    <source>
        <dbReference type="ARBA" id="ARBA00006754"/>
    </source>
</evidence>
<sequence>MRAATLAFLAGHRRARLEPLTDRLVATIEASNPGYRATRLVPRADLWDSCHDNIRRVLELLAAAVDGARRPGEDGEPPDAAHEAAYDAARATGRRRAEQGLPLDDVLRSFRMGGRLIWDDLVEQARSALDAEELREVGTRLWEVVDETSAQVAAAYHVAERAAVRADEQLRAELWEGLLGGRAKEPGFAHEAARILDVPVSGDYLVVVGERLDSYRLEEALAPRPSVWVRRTGGVVGLVPLGGTSPERVLAVLRDRADGPAGVSAVVSGLAGVDTGMRQASLALRTPGVERVAAFDDCLPDALLLTAPEVAGRLVAVWLGPLLALPAAEQHPLLDTLEAWVATGGSTAHTAARVHCHRNTVINRLRRVATLTGQDRFDGVPPLELGLALRALGAGAHR</sequence>
<evidence type="ECO:0000259" key="3">
    <source>
        <dbReference type="Pfam" id="PF14361"/>
    </source>
</evidence>
<dbReference type="RefSeq" id="WP_344147583.1">
    <property type="nucleotide sequence ID" value="NZ_BAAAQR010000001.1"/>
</dbReference>
<feature type="domain" description="PucR C-terminal helix-turn-helix" evidence="2">
    <location>
        <begin position="333"/>
        <end position="391"/>
    </location>
</feature>
<organism evidence="5 6">
    <name type="scientific">Nocardioides koreensis</name>
    <dbReference type="NCBI Taxonomy" id="433651"/>
    <lineage>
        <taxon>Bacteria</taxon>
        <taxon>Bacillati</taxon>
        <taxon>Actinomycetota</taxon>
        <taxon>Actinomycetes</taxon>
        <taxon>Propionibacteriales</taxon>
        <taxon>Nocardioidaceae</taxon>
        <taxon>Nocardioides</taxon>
    </lineage>
</organism>
<proteinExistence type="inferred from homology"/>
<dbReference type="Gene3D" id="1.10.10.2840">
    <property type="entry name" value="PucR C-terminal helix-turn-helix domain"/>
    <property type="match status" value="1"/>
</dbReference>
<protein>
    <submittedName>
        <fullName evidence="5">Helix-turn-helix domain-containing protein</fullName>
    </submittedName>
</protein>
<dbReference type="InterPro" id="IPR042070">
    <property type="entry name" value="PucR_C-HTH_sf"/>
</dbReference>
<feature type="domain" description="CdaR GGDEF-like" evidence="4">
    <location>
        <begin position="185"/>
        <end position="286"/>
    </location>
</feature>
<evidence type="ECO:0000313" key="6">
    <source>
        <dbReference type="Proteomes" id="UP001501771"/>
    </source>
</evidence>
<comment type="caution">
    <text evidence="5">The sequence shown here is derived from an EMBL/GenBank/DDBJ whole genome shotgun (WGS) entry which is preliminary data.</text>
</comment>
<dbReference type="EMBL" id="BAAAQR010000001">
    <property type="protein sequence ID" value="GAA2138673.1"/>
    <property type="molecule type" value="Genomic_DNA"/>
</dbReference>
<dbReference type="Pfam" id="PF14361">
    <property type="entry name" value="RsbRD_N"/>
    <property type="match status" value="1"/>
</dbReference>
<keyword evidence="6" id="KW-1185">Reference proteome</keyword>
<dbReference type="InterPro" id="IPR051448">
    <property type="entry name" value="CdaR-like_regulators"/>
</dbReference>
<evidence type="ECO:0000313" key="5">
    <source>
        <dbReference type="EMBL" id="GAA2138673.1"/>
    </source>
</evidence>
<dbReference type="Pfam" id="PF13556">
    <property type="entry name" value="HTH_30"/>
    <property type="match status" value="1"/>
</dbReference>
<gene>
    <name evidence="5" type="ORF">GCM10009844_06870</name>
</gene>
<dbReference type="InterPro" id="IPR025736">
    <property type="entry name" value="PucR_C-HTH_dom"/>
</dbReference>